<evidence type="ECO:0000313" key="2">
    <source>
        <dbReference type="Proteomes" id="UP000317715"/>
    </source>
</evidence>
<dbReference type="OrthoDB" id="4965508at2"/>
<dbReference type="Proteomes" id="UP000317715">
    <property type="component" value="Unassembled WGS sequence"/>
</dbReference>
<reference evidence="1 2" key="1">
    <citation type="submission" date="2019-06" db="EMBL/GenBank/DDBJ databases">
        <title>Whole genome shotgun sequence of Paenarthrobacter aurescens NBRC 12136.</title>
        <authorList>
            <person name="Hosoyama A."/>
            <person name="Uohara A."/>
            <person name="Ohji S."/>
            <person name="Ichikawa N."/>
        </authorList>
    </citation>
    <scope>NUCLEOTIDE SEQUENCE [LARGE SCALE GENOMIC DNA]</scope>
    <source>
        <strain evidence="1 2">NBRC 12136</strain>
    </source>
</reference>
<dbReference type="AlphaFoldDB" id="A0A4Y3NGE1"/>
<name>A0A4Y3NGE1_PAEAU</name>
<evidence type="ECO:0008006" key="3">
    <source>
        <dbReference type="Google" id="ProtNLM"/>
    </source>
</evidence>
<dbReference type="NCBIfam" id="NF035935">
    <property type="entry name" value="ESAT6_3"/>
    <property type="match status" value="1"/>
</dbReference>
<sequence length="101" mass="10662">MTTNRIAYDTNVSAQVQSDIQALAAQLETLIAARQADVNQAMADFRADGVDAEYQAVETRWSSAADEVKAIIALVRTTLGTNDDTATTAATSARNAVQSIG</sequence>
<accession>A0A4Y3NGE1</accession>
<proteinExistence type="predicted"/>
<dbReference type="InterPro" id="IPR048032">
    <property type="entry name" value="ESAT6-like"/>
</dbReference>
<comment type="caution">
    <text evidence="1">The sequence shown here is derived from an EMBL/GenBank/DDBJ whole genome shotgun (WGS) entry which is preliminary data.</text>
</comment>
<organism evidence="1 2">
    <name type="scientific">Paenarthrobacter aurescens</name>
    <name type="common">Arthrobacter aurescens</name>
    <dbReference type="NCBI Taxonomy" id="43663"/>
    <lineage>
        <taxon>Bacteria</taxon>
        <taxon>Bacillati</taxon>
        <taxon>Actinomycetota</taxon>
        <taxon>Actinomycetes</taxon>
        <taxon>Micrococcales</taxon>
        <taxon>Micrococcaceae</taxon>
        <taxon>Paenarthrobacter</taxon>
    </lineage>
</organism>
<evidence type="ECO:0000313" key="1">
    <source>
        <dbReference type="EMBL" id="GEB21084.1"/>
    </source>
</evidence>
<dbReference type="Gene3D" id="1.10.287.1060">
    <property type="entry name" value="ESAT-6-like"/>
    <property type="match status" value="1"/>
</dbReference>
<dbReference type="RefSeq" id="WP_141286422.1">
    <property type="nucleotide sequence ID" value="NZ_BAAAWK010000001.1"/>
</dbReference>
<keyword evidence="2" id="KW-1185">Reference proteome</keyword>
<protein>
    <recommendedName>
        <fullName evidence="3">Pore-forming ESAT-6 family protein</fullName>
    </recommendedName>
</protein>
<gene>
    <name evidence="1" type="ORF">AAU01_38390</name>
</gene>
<dbReference type="GeneID" id="97299924"/>
<dbReference type="EMBL" id="BJMD01000035">
    <property type="protein sequence ID" value="GEB21084.1"/>
    <property type="molecule type" value="Genomic_DNA"/>
</dbReference>